<dbReference type="PROSITE" id="PS51747">
    <property type="entry name" value="CYT_DCMP_DEAMINASES_2"/>
    <property type="match status" value="1"/>
</dbReference>
<dbReference type="InterPro" id="IPR027417">
    <property type="entry name" value="P-loop_NTPase"/>
</dbReference>
<dbReference type="PANTHER" id="PTHR11086:SF18">
    <property type="entry name" value="DEOXYCYTIDYLATE DEAMINASE"/>
    <property type="match status" value="1"/>
</dbReference>
<accession>A0A7H9BM38</accession>
<dbReference type="AlphaFoldDB" id="A0A7H9BM38"/>
<sequence>MELVKGVIEEEQIRMKLKKFSPQGPDDTLTEELVIALCAPVGSPLDNVSDTLSKFLAGYGYHKPTKIKISDYIKQECGIEVKNPPTIECKLKLIEAGNKLRQENGHDYLAKKVVSQILRERLINAKKNLRKENPSLTEESLENAEDIEIKDALQAEINRSRRHCYIINSIKNEGELKLLRKVYGDSFFQIGIVCPIEQRKLTLTKNKDDKDLNKIIDIDSGEEINNGQQMHKVFQASDYFIRMETEATLDAKISRFLTLLFEERISTPTVAENAMFAATSAAKNSACMSRQVGAAIADKNGEIISTGWNDVPRRTKSADILNTWDNRCHSHPTGAGFCRNDLHKNMLKDEIEKSIKGWLVSAAAYIDAQDNSGSASVDLINKILANKSITLDKILSKTKVKDLIEFSRAVHAEMHAIIRASGTGRDLQDSVLYCTTYPCHNCAKHIIASGVSEVYYMEPYKKSLAIDLHDDSLVESATEDRKLVALMPYEGVAPSRFYFFFGMKRKRKDSEGKYLKIDEITSAKPKTETNMESIPALETIILKSESRLDFEKSKTWSNDHGKGVSAANS</sequence>
<dbReference type="GO" id="GO:0008270">
    <property type="term" value="F:zinc ion binding"/>
    <property type="evidence" value="ECO:0007669"/>
    <property type="project" value="InterPro"/>
</dbReference>
<evidence type="ECO:0000256" key="2">
    <source>
        <dbReference type="ARBA" id="ARBA00022723"/>
    </source>
</evidence>
<evidence type="ECO:0000259" key="5">
    <source>
        <dbReference type="PROSITE" id="PS51747"/>
    </source>
</evidence>
<evidence type="ECO:0000313" key="6">
    <source>
        <dbReference type="EMBL" id="QLG89151.1"/>
    </source>
</evidence>
<evidence type="ECO:0000256" key="1">
    <source>
        <dbReference type="ARBA" id="ARBA00006576"/>
    </source>
</evidence>
<proteinExistence type="inferred from homology"/>
<evidence type="ECO:0000256" key="4">
    <source>
        <dbReference type="ARBA" id="ARBA00022833"/>
    </source>
</evidence>
<keyword evidence="2" id="KW-0479">Metal-binding</keyword>
<dbReference type="PROSITE" id="PS00903">
    <property type="entry name" value="CYT_DCMP_DEAMINASES_1"/>
    <property type="match status" value="1"/>
</dbReference>
<keyword evidence="7" id="KW-1185">Reference proteome</keyword>
<dbReference type="Proteomes" id="UP000509597">
    <property type="component" value="Chromosome"/>
</dbReference>
<dbReference type="Gene3D" id="3.40.140.10">
    <property type="entry name" value="Cytidine Deaminase, domain 2"/>
    <property type="match status" value="1"/>
</dbReference>
<dbReference type="SUPFAM" id="SSF53927">
    <property type="entry name" value="Cytidine deaminase-like"/>
    <property type="match status" value="1"/>
</dbReference>
<dbReference type="Pfam" id="PF00383">
    <property type="entry name" value="dCMP_cyt_deam_1"/>
    <property type="match status" value="1"/>
</dbReference>
<evidence type="ECO:0000313" key="7">
    <source>
        <dbReference type="Proteomes" id="UP000509597"/>
    </source>
</evidence>
<dbReference type="RefSeq" id="WP_179355647.1">
    <property type="nucleotide sequence ID" value="NZ_CP058627.1"/>
</dbReference>
<dbReference type="Gene3D" id="3.40.50.300">
    <property type="entry name" value="P-loop containing nucleotide triphosphate hydrolases"/>
    <property type="match status" value="1"/>
</dbReference>
<keyword evidence="4" id="KW-0862">Zinc</keyword>
<dbReference type="PANTHER" id="PTHR11086">
    <property type="entry name" value="DEOXYCYTIDYLATE DEAMINASE-RELATED"/>
    <property type="match status" value="1"/>
</dbReference>
<evidence type="ECO:0000256" key="3">
    <source>
        <dbReference type="ARBA" id="ARBA00022801"/>
    </source>
</evidence>
<comment type="similarity">
    <text evidence="1">Belongs to the cytidine and deoxycytidylate deaminase family.</text>
</comment>
<dbReference type="EMBL" id="CP058627">
    <property type="protein sequence ID" value="QLG89151.1"/>
    <property type="molecule type" value="Genomic_DNA"/>
</dbReference>
<dbReference type="InterPro" id="IPR002125">
    <property type="entry name" value="CMP_dCMP_dom"/>
</dbReference>
<dbReference type="NCBIfam" id="NF041025">
    <property type="entry name" value="antiphage_deaminase"/>
    <property type="match status" value="1"/>
</dbReference>
<dbReference type="GO" id="GO:0005737">
    <property type="term" value="C:cytoplasm"/>
    <property type="evidence" value="ECO:0007669"/>
    <property type="project" value="TreeGrafter"/>
</dbReference>
<name>A0A7H9BM38_9NEIS</name>
<dbReference type="InterPro" id="IPR016193">
    <property type="entry name" value="Cytidine_deaminase-like"/>
</dbReference>
<gene>
    <name evidence="6" type="ORF">HQ393_13365</name>
</gene>
<dbReference type="GO" id="GO:0004132">
    <property type="term" value="F:dCMP deaminase activity"/>
    <property type="evidence" value="ECO:0007669"/>
    <property type="project" value="TreeGrafter"/>
</dbReference>
<reference evidence="6 7" key="1">
    <citation type="submission" date="2020-07" db="EMBL/GenBank/DDBJ databases">
        <title>Complete genome sequence of Chitinibacter sp. 2T18.</title>
        <authorList>
            <person name="Bae J.-W."/>
            <person name="Choi J.-W."/>
        </authorList>
    </citation>
    <scope>NUCLEOTIDE SEQUENCE [LARGE SCALE GENOMIC DNA]</scope>
    <source>
        <strain evidence="6 7">2T18</strain>
    </source>
</reference>
<dbReference type="InterPro" id="IPR016192">
    <property type="entry name" value="APOBEC/CMP_deaminase_Zn-bd"/>
</dbReference>
<protein>
    <submittedName>
        <fullName evidence="6">Cytidine deaminase</fullName>
    </submittedName>
</protein>
<dbReference type="InterPro" id="IPR015517">
    <property type="entry name" value="dCMP_deaminase-rel"/>
</dbReference>
<feature type="domain" description="CMP/dCMP-type deaminase" evidence="5">
    <location>
        <begin position="269"/>
        <end position="481"/>
    </location>
</feature>
<dbReference type="KEGG" id="chiz:HQ393_13365"/>
<keyword evidence="3" id="KW-0378">Hydrolase</keyword>
<organism evidence="6 7">
    <name type="scientific">Chitinibacter bivalviorum</name>
    <dbReference type="NCBI Taxonomy" id="2739434"/>
    <lineage>
        <taxon>Bacteria</taxon>
        <taxon>Pseudomonadati</taxon>
        <taxon>Pseudomonadota</taxon>
        <taxon>Betaproteobacteria</taxon>
        <taxon>Neisseriales</taxon>
        <taxon>Chitinibacteraceae</taxon>
        <taxon>Chitinibacter</taxon>
    </lineage>
</organism>